<dbReference type="InterPro" id="IPR007110">
    <property type="entry name" value="Ig-like_dom"/>
</dbReference>
<keyword evidence="3" id="KW-0063">Aspartyl esterase</keyword>
<comment type="similarity">
    <text evidence="6">Belongs to the polysaccharide lyase 1 family.</text>
</comment>
<comment type="subcellular location">
    <subcellularLocation>
        <location evidence="6">Secreted</location>
    </subcellularLocation>
</comment>
<dbReference type="InterPro" id="IPR050958">
    <property type="entry name" value="Cell_Adh-Cytoskel_Orgn"/>
</dbReference>
<dbReference type="PANTHER" id="PTHR45080">
    <property type="entry name" value="CONTACTIN 5"/>
    <property type="match status" value="1"/>
</dbReference>
<dbReference type="SMART" id="SM00656">
    <property type="entry name" value="Amb_all"/>
    <property type="match status" value="1"/>
</dbReference>
<protein>
    <recommendedName>
        <fullName evidence="8">Ig-like domain-containing protein</fullName>
    </recommendedName>
</protein>
<dbReference type="Pfam" id="PF00544">
    <property type="entry name" value="Pectate_lyase_4"/>
    <property type="match status" value="1"/>
</dbReference>
<dbReference type="SUPFAM" id="SSF48726">
    <property type="entry name" value="Immunoglobulin"/>
    <property type="match status" value="10"/>
</dbReference>
<keyword evidence="1 7" id="KW-0732">Signal</keyword>
<feature type="domain" description="Ig-like" evidence="8">
    <location>
        <begin position="1531"/>
        <end position="1611"/>
    </location>
</feature>
<dbReference type="SMART" id="SM00409">
    <property type="entry name" value="IG"/>
    <property type="match status" value="10"/>
</dbReference>
<dbReference type="InterPro" id="IPR000070">
    <property type="entry name" value="Pectinesterase_cat"/>
</dbReference>
<feature type="domain" description="Ig-like" evidence="8">
    <location>
        <begin position="1616"/>
        <end position="1696"/>
    </location>
</feature>
<sequence length="2211" mass="224811">MISLRRLLAACSAALVFTHLSPAATILDDSFADGSSVNQNLATNSVQVFKSRTGTTRTDATGSVTYGQTQTSAEAHWFHFTDTTPVSLQVGDSITVSATFSLTTPAASGGTVRFGLFDSKTTRLLVDKTGGHSDPLLSDDPGYMGQLATDANAAVGPFTWLGRRDTLVTTNLFNSTADFPLLASLTAGSTDRVALASGVPYTLSLKVERQSFTVNIVTLSITGGALPSTYTYTGTDNGAATSSYAFDWFGFRYSGSNLASAVVFTNVKVVTATATPTAPAITTQPASQSVNVGANASFNVVATGTGLTYQWYKDTVAIGSATSDTLALTNVQLSDAGSYTVKVTNTGGDVTSSAAVLTVNTPAVAPSITTHPAGQTVNAGASASFSVVASGTAPLTYQWKKDGADIGGATGATYTIASTVTGDSGSYTVVVTNSVNSATSNAAVLTVNSGAGSAPTITTQPMSRNIVAGSDVTLTVAATGTGPFTYQWKKDSTDISGATGASLVLANLSPSDSGNYTVVVTNAGGGTPSSVARLAVAPAGALAWQSYNATTGARISANAASFDPATNTYTFTVPANSTQTLVTSSFVPLVLAKPATGSNNLPVTFSMKSSGGYGINGSVQFAYTGFGLFNDGGTLPAATGNFTDDKGLWIELYQSTGAVSMKPQSVTSTVPFCPVGLMALDINSPYGMGTGTGGALGTIADNVLVDMTVRPSALASGAVQLGTSTSTVATSGGAFVDNATNGTAINRRVYSSASSGLSVASASITFNQFGYQFQNSTASDVTLQLSNFTGLMPPPYFTTQPPSSMIVTTGESVTFAAVAAGSATSYQWQVSTNGGTSFANISSVSNASAATAALTLTNVQSADAGIYQLVATNAAGSTASAQITVTVSSTPFAPVIATQPVSKTVTAGAAASFSVTASGTAPLTYQWRKSTDAGATYADIGGANTASLAFASATIADNGLYVVRLTNGQGTVTSDAATFTVNQSPLITAQPVSVTPAPGASATLSVVATASPSPTYQWKKNGVSITGATSASLTLSTVSGADTGNYTVTVTNAAGSVTSTTASVNVLSASLAVSSLTPLNAASAIFPDAPLTITFNQPISAGLNGSIKIYDAASPVTPVDTISFANATARSASAALLALPIQTKTVGTLAGFSYYPVTISGNTATIYPRNLSLTYGKTYYVMVDAGVFTDASGLAFSGITNTTTWTFTTKAAPATATTYTVAKDGSGDFASVQAALDFIPANNTTPTTILIKNGTYYEIVYWVSKNQLTIKGESRTGTIVGYPNNNTLNPQGTNGRAAFEGRSSTGTVLTNLTIKNFTPIGGSQAEAVYFNNNADAQTIITGVNLSSFQDTLNVNGPTYISNTYIEGDTDFMWGGGPVFFENCELKMLTSATFYTQVRNPATNHGFVYLNCLFSAGSNVTGAYLGRLNQNAPAYTEMVLLNCVIADNLLTPAAWDANTITDRSNTLCVEYNSRKQSDNTPVDVSGRISWSYQWTQPANATEITNYSNAYWVLNTQKNGTANTTTWTPALAPAIITQPASVSGALGQSATFTVAATGAPAPTYQWKKNGTDITGATSATYTIASPVIGDAGSYTVVVTNATSAVTSSAAALTLASLPVITTQPVSISGAIGQSASFSVVATGVPAPTYQWKKGGIDITGATGASYAIASPVVGDAGTYTVVVTNAAGSVTSNAATLTLGSLPAITTQPAAVSVNVGTTATFSVIASGTGPLTYQWQKNSVNISGATSTSYTINPVQTIDGASYRVVVTNALGSTTSNAATLTVGTVFTAPVPDGYAASVTGGGTAGVAVNATTAADFRTYAEDTTARTITVSGTLNLGATKVAVKSNKTIQGIDGNATLIGNLELASGVSNVVIRGLNITNPTAGADGISLVGATNVYITHCTLFDCADGLIDITGGADNVTVSWCEFYYTTAQTTHRYAMTIGAATGETKALRVSLHHNWFSDRADQSLPATTWGQVHMYNNFLNSAANTSATSVLANAQLLSERNQYTSLASPLTKSGGGLIRANNNVYTTTTGTAADAGTDTVFTPTYSYEMLVTSDVSALVQSGAGNTAGAASASLASASATITASGTSITTGGSFTLTATFTGFTGTAYQWRLNNAPITGGNTATYTVASAQAANAGVYTVLIVKTSGDVVSAPVTISVNTPPATPVTPEAKKDGGGAPSFWFFAALSLLALGRRHKRRCQAAISAG</sequence>
<feature type="domain" description="Ig-like" evidence="8">
    <location>
        <begin position="985"/>
        <end position="1065"/>
    </location>
</feature>
<feature type="chain" id="PRO_5012741882" description="Ig-like domain-containing protein" evidence="7">
    <location>
        <begin position="24"/>
        <end position="2211"/>
    </location>
</feature>
<dbReference type="GO" id="GO:0050808">
    <property type="term" value="P:synapse organization"/>
    <property type="evidence" value="ECO:0007669"/>
    <property type="project" value="TreeGrafter"/>
</dbReference>
<evidence type="ECO:0000256" key="3">
    <source>
        <dbReference type="ARBA" id="ARBA00023085"/>
    </source>
</evidence>
<dbReference type="PANTHER" id="PTHR45080:SF8">
    <property type="entry name" value="IG-LIKE DOMAIN-CONTAINING PROTEIN"/>
    <property type="match status" value="1"/>
</dbReference>
<keyword evidence="10" id="KW-1185">Reference proteome</keyword>
<dbReference type="Pfam" id="PF07679">
    <property type="entry name" value="I-set"/>
    <property type="match status" value="4"/>
</dbReference>
<evidence type="ECO:0000259" key="8">
    <source>
        <dbReference type="PROSITE" id="PS50835"/>
    </source>
</evidence>
<feature type="domain" description="Ig-like" evidence="8">
    <location>
        <begin position="455"/>
        <end position="535"/>
    </location>
</feature>
<evidence type="ECO:0000256" key="5">
    <source>
        <dbReference type="ARBA" id="ARBA00023239"/>
    </source>
</evidence>
<dbReference type="InterPro" id="IPR002022">
    <property type="entry name" value="Pec_lyase"/>
</dbReference>
<feature type="signal peptide" evidence="7">
    <location>
        <begin position="1"/>
        <end position="23"/>
    </location>
</feature>
<dbReference type="PROSITE" id="PS50835">
    <property type="entry name" value="IG_LIKE"/>
    <property type="match status" value="9"/>
</dbReference>
<evidence type="ECO:0000256" key="2">
    <source>
        <dbReference type="ARBA" id="ARBA00022801"/>
    </source>
</evidence>
<dbReference type="Pfam" id="PF13927">
    <property type="entry name" value="Ig_3"/>
    <property type="match status" value="5"/>
</dbReference>
<feature type="domain" description="Ig-like" evidence="8">
    <location>
        <begin position="366"/>
        <end position="446"/>
    </location>
</feature>
<dbReference type="SUPFAM" id="SSF51126">
    <property type="entry name" value="Pectin lyase-like"/>
    <property type="match status" value="2"/>
</dbReference>
<keyword evidence="6" id="KW-0624">Polysaccharide degradation</keyword>
<keyword evidence="5 6" id="KW-0456">Lyase</keyword>
<dbReference type="OrthoDB" id="195152at2"/>
<dbReference type="EMBL" id="CP023344">
    <property type="protein sequence ID" value="ATC63731.1"/>
    <property type="molecule type" value="Genomic_DNA"/>
</dbReference>
<dbReference type="KEGG" id="vbh:CMV30_07065"/>
<dbReference type="CDD" id="cd00096">
    <property type="entry name" value="Ig"/>
    <property type="match status" value="2"/>
</dbReference>
<keyword evidence="4" id="KW-1015">Disulfide bond</keyword>
<feature type="domain" description="Ig-like" evidence="8">
    <location>
        <begin position="279"/>
        <end position="358"/>
    </location>
</feature>
<dbReference type="GO" id="GO:0000272">
    <property type="term" value="P:polysaccharide catabolic process"/>
    <property type="evidence" value="ECO:0007669"/>
    <property type="project" value="UniProtKB-KW"/>
</dbReference>
<dbReference type="InterPro" id="IPR013098">
    <property type="entry name" value="Ig_I-set"/>
</dbReference>
<feature type="domain" description="Ig-like" evidence="8">
    <location>
        <begin position="894"/>
        <end position="980"/>
    </location>
</feature>
<dbReference type="InterPro" id="IPR003598">
    <property type="entry name" value="Ig_sub2"/>
</dbReference>
<evidence type="ECO:0000256" key="1">
    <source>
        <dbReference type="ARBA" id="ARBA00022729"/>
    </source>
</evidence>
<dbReference type="Proteomes" id="UP000217265">
    <property type="component" value="Chromosome"/>
</dbReference>
<keyword evidence="6" id="KW-0119">Carbohydrate metabolism</keyword>
<dbReference type="GO" id="GO:0042545">
    <property type="term" value="P:cell wall modification"/>
    <property type="evidence" value="ECO:0007669"/>
    <property type="project" value="InterPro"/>
</dbReference>
<dbReference type="PROSITE" id="PS00430">
    <property type="entry name" value="TONB_DEPENDENT_REC_1"/>
    <property type="match status" value="1"/>
</dbReference>
<dbReference type="InterPro" id="IPR012334">
    <property type="entry name" value="Pectin_lyas_fold"/>
</dbReference>
<reference evidence="9 10" key="1">
    <citation type="submission" date="2017-09" db="EMBL/GenBank/DDBJ databases">
        <title>Complete genome sequence of Verrucomicrobial strain HZ-65, isolated from freshwater.</title>
        <authorList>
            <person name="Choi A."/>
        </authorList>
    </citation>
    <scope>NUCLEOTIDE SEQUENCE [LARGE SCALE GENOMIC DNA]</scope>
    <source>
        <strain evidence="9 10">HZ-65</strain>
    </source>
</reference>
<keyword evidence="2" id="KW-0378">Hydrolase</keyword>
<evidence type="ECO:0000256" key="6">
    <source>
        <dbReference type="RuleBase" id="RU361173"/>
    </source>
</evidence>
<accession>A0A290QH93</accession>
<evidence type="ECO:0000256" key="7">
    <source>
        <dbReference type="SAM" id="SignalP"/>
    </source>
</evidence>
<proteinExistence type="inferred from homology"/>
<feature type="domain" description="Ig-like" evidence="8">
    <location>
        <begin position="1701"/>
        <end position="1781"/>
    </location>
</feature>
<evidence type="ECO:0000313" key="10">
    <source>
        <dbReference type="Proteomes" id="UP000217265"/>
    </source>
</evidence>
<dbReference type="GO" id="GO:0016829">
    <property type="term" value="F:lyase activity"/>
    <property type="evidence" value="ECO:0007669"/>
    <property type="project" value="UniProtKB-KW"/>
</dbReference>
<dbReference type="GO" id="GO:0007156">
    <property type="term" value="P:homophilic cell adhesion via plasma membrane adhesion molecules"/>
    <property type="evidence" value="ECO:0007669"/>
    <property type="project" value="TreeGrafter"/>
</dbReference>
<dbReference type="RefSeq" id="WP_096055363.1">
    <property type="nucleotide sequence ID" value="NZ_CP023344.1"/>
</dbReference>
<evidence type="ECO:0000313" key="9">
    <source>
        <dbReference type="EMBL" id="ATC63731.1"/>
    </source>
</evidence>
<keyword evidence="6" id="KW-0964">Secreted</keyword>
<dbReference type="InterPro" id="IPR011050">
    <property type="entry name" value="Pectin_lyase_fold/virulence"/>
</dbReference>
<name>A0A290QH93_9BACT</name>
<dbReference type="GO" id="GO:0005576">
    <property type="term" value="C:extracellular region"/>
    <property type="evidence" value="ECO:0007669"/>
    <property type="project" value="UniProtKB-SubCell"/>
</dbReference>
<dbReference type="GO" id="GO:0030599">
    <property type="term" value="F:pectinesterase activity"/>
    <property type="evidence" value="ECO:0007669"/>
    <property type="project" value="InterPro"/>
</dbReference>
<dbReference type="Gene3D" id="2.160.20.10">
    <property type="entry name" value="Single-stranded right-handed beta-helix, Pectin lyase-like"/>
    <property type="match status" value="2"/>
</dbReference>
<dbReference type="Gene3D" id="2.60.40.10">
    <property type="entry name" value="Immunoglobulins"/>
    <property type="match status" value="10"/>
</dbReference>
<gene>
    <name evidence="9" type="ORF">CMV30_07065</name>
</gene>
<dbReference type="GO" id="GO:0005886">
    <property type="term" value="C:plasma membrane"/>
    <property type="evidence" value="ECO:0007669"/>
    <property type="project" value="TreeGrafter"/>
</dbReference>
<organism evidence="9 10">
    <name type="scientific">Nibricoccus aquaticus</name>
    <dbReference type="NCBI Taxonomy" id="2576891"/>
    <lineage>
        <taxon>Bacteria</taxon>
        <taxon>Pseudomonadati</taxon>
        <taxon>Verrucomicrobiota</taxon>
        <taxon>Opitutia</taxon>
        <taxon>Opitutales</taxon>
        <taxon>Opitutaceae</taxon>
        <taxon>Nibricoccus</taxon>
    </lineage>
</organism>
<feature type="domain" description="Ig-like" evidence="8">
    <location>
        <begin position="795"/>
        <end position="886"/>
    </location>
</feature>
<dbReference type="Pfam" id="PF01095">
    <property type="entry name" value="Pectinesterase"/>
    <property type="match status" value="1"/>
</dbReference>
<evidence type="ECO:0000256" key="4">
    <source>
        <dbReference type="ARBA" id="ARBA00023157"/>
    </source>
</evidence>
<dbReference type="InterPro" id="IPR036179">
    <property type="entry name" value="Ig-like_dom_sf"/>
</dbReference>
<dbReference type="SMART" id="SM00408">
    <property type="entry name" value="IGc2"/>
    <property type="match status" value="7"/>
</dbReference>
<dbReference type="InterPro" id="IPR010916">
    <property type="entry name" value="TonB_box_CS"/>
</dbReference>
<dbReference type="InterPro" id="IPR013783">
    <property type="entry name" value="Ig-like_fold"/>
</dbReference>
<dbReference type="InterPro" id="IPR003599">
    <property type="entry name" value="Ig_sub"/>
</dbReference>